<gene>
    <name evidence="1" type="ORF">glysoja_032441</name>
</gene>
<sequence length="68" mass="8272">MAVRPQNILPRCPDGVVVLLFLYFLQDPVELLTMLQEYVFSKHEYSFNMTRLYSILNKRKKKEKYMKR</sequence>
<evidence type="ECO:0000313" key="1">
    <source>
        <dbReference type="EMBL" id="KHN07897.1"/>
    </source>
</evidence>
<reference evidence="1" key="1">
    <citation type="submission" date="2014-07" db="EMBL/GenBank/DDBJ databases">
        <title>Identification of a novel salt tolerance gene in wild soybean by whole-genome sequencing.</title>
        <authorList>
            <person name="Lam H.-M."/>
            <person name="Qi X."/>
            <person name="Li M.-W."/>
            <person name="Liu X."/>
            <person name="Xie M."/>
            <person name="Ni M."/>
            <person name="Xu X."/>
        </authorList>
    </citation>
    <scope>NUCLEOTIDE SEQUENCE [LARGE SCALE GENOMIC DNA]</scope>
    <source>
        <tissue evidence="1">Root</tissue>
    </source>
</reference>
<dbReference type="AlphaFoldDB" id="A0A0B2PJZ7"/>
<dbReference type="Proteomes" id="UP000053555">
    <property type="component" value="Unassembled WGS sequence"/>
</dbReference>
<feature type="non-terminal residue" evidence="1">
    <location>
        <position position="68"/>
    </location>
</feature>
<protein>
    <submittedName>
        <fullName evidence="1">Uncharacterized protein</fullName>
    </submittedName>
</protein>
<proteinExistence type="predicted"/>
<accession>A0A0B2PJZ7</accession>
<name>A0A0B2PJZ7_GLYSO</name>
<organism evidence="1">
    <name type="scientific">Glycine soja</name>
    <name type="common">Wild soybean</name>
    <dbReference type="NCBI Taxonomy" id="3848"/>
    <lineage>
        <taxon>Eukaryota</taxon>
        <taxon>Viridiplantae</taxon>
        <taxon>Streptophyta</taxon>
        <taxon>Embryophyta</taxon>
        <taxon>Tracheophyta</taxon>
        <taxon>Spermatophyta</taxon>
        <taxon>Magnoliopsida</taxon>
        <taxon>eudicotyledons</taxon>
        <taxon>Gunneridae</taxon>
        <taxon>Pentapetalae</taxon>
        <taxon>rosids</taxon>
        <taxon>fabids</taxon>
        <taxon>Fabales</taxon>
        <taxon>Fabaceae</taxon>
        <taxon>Papilionoideae</taxon>
        <taxon>50 kb inversion clade</taxon>
        <taxon>NPAAA clade</taxon>
        <taxon>indigoferoid/millettioid clade</taxon>
        <taxon>Phaseoleae</taxon>
        <taxon>Glycine</taxon>
        <taxon>Glycine subgen. Soja</taxon>
    </lineage>
</organism>
<dbReference type="SMR" id="A0A0B2PJZ7"/>
<dbReference type="EMBL" id="KN666493">
    <property type="protein sequence ID" value="KHN07897.1"/>
    <property type="molecule type" value="Genomic_DNA"/>
</dbReference>